<dbReference type="EMBL" id="JARAYU010000018">
    <property type="protein sequence ID" value="MDX3705155.1"/>
    <property type="molecule type" value="Genomic_DNA"/>
</dbReference>
<evidence type="ECO:0000313" key="1">
    <source>
        <dbReference type="EMBL" id="MDX3705155.1"/>
    </source>
</evidence>
<dbReference type="RefSeq" id="WP_319063322.1">
    <property type="nucleotide sequence ID" value="NZ_JARAYT010000010.1"/>
</dbReference>
<keyword evidence="2" id="KW-1185">Reference proteome</keyword>
<name>A0ABU4NUE0_9ACTN</name>
<dbReference type="Proteomes" id="UP001271274">
    <property type="component" value="Unassembled WGS sequence"/>
</dbReference>
<comment type="caution">
    <text evidence="1">The sequence shown here is derived from an EMBL/GenBank/DDBJ whole genome shotgun (WGS) entry which is preliminary data.</text>
</comment>
<reference evidence="1 2" key="1">
    <citation type="journal article" date="2023" name="Microb. Genom.">
        <title>Mesoterricola silvestris gen. nov., sp. nov., Mesoterricola sediminis sp. nov., Geothrix oryzae sp. nov., Geothrix edaphica sp. nov., Geothrix rubra sp. nov., and Geothrix limicola sp. nov., six novel members of Acidobacteriota isolated from soils.</title>
        <authorList>
            <person name="Weisberg A.J."/>
            <person name="Pearce E."/>
            <person name="Kramer C.G."/>
            <person name="Chang J.H."/>
            <person name="Clarke C.R."/>
        </authorList>
    </citation>
    <scope>NUCLEOTIDE SEQUENCE [LARGE SCALE GENOMIC DNA]</scope>
    <source>
        <strain evidence="1 2">ID09-01A</strain>
    </source>
</reference>
<gene>
    <name evidence="1" type="ORF">PV662_36530</name>
</gene>
<evidence type="ECO:0000313" key="2">
    <source>
        <dbReference type="Proteomes" id="UP001271274"/>
    </source>
</evidence>
<organism evidence="1 2">
    <name type="scientific">Streptomyces europaeiscabiei</name>
    <dbReference type="NCBI Taxonomy" id="146819"/>
    <lineage>
        <taxon>Bacteria</taxon>
        <taxon>Bacillati</taxon>
        <taxon>Actinomycetota</taxon>
        <taxon>Actinomycetes</taxon>
        <taxon>Kitasatosporales</taxon>
        <taxon>Streptomycetaceae</taxon>
        <taxon>Streptomyces</taxon>
    </lineage>
</organism>
<accession>A0ABU4NUE0</accession>
<sequence>MEFFGPPTIQKIFQSQPVRFSAATDSGREGWAVALSRPANMRNAPQVGSDCSDVYDWAKRQGGADAGESKLLLAAQGQRRRDIAITNMRAKIVRRYPIPTSAEVICPTAGEGVVIGVGLDLDSQNPVAKVIDDSGNLKEAYFSGRYVTLAEHEITTFNVVATAKRYAYDWVLEVEILEDGKRGVVTVRDGDKPFRTAPYSAKYSQRYEWAIFSSPPSLIGSPG</sequence>
<protein>
    <submittedName>
        <fullName evidence="1">Uncharacterized protein</fullName>
    </submittedName>
</protein>
<proteinExistence type="predicted"/>